<evidence type="ECO:0000256" key="1">
    <source>
        <dbReference type="SAM" id="MobiDB-lite"/>
    </source>
</evidence>
<sequence>GHAWLNGGLPLASGVNSLGLAGRRSIRWPTTLLGPWLTATFRRARIRARHGRRFSDPTSSTPQSAAGSSQRRISTKIGPSSQASLLSKESGEGRARPGPAQRGWEGVGPEGTGPSAKPLTCEFGPGGQRGEILATGRYQRADGSSLRPPDRPRSVADRQLLSRPSTLN</sequence>
<feature type="compositionally biased region" description="Polar residues" evidence="1">
    <location>
        <begin position="56"/>
        <end position="87"/>
    </location>
</feature>
<feature type="region of interest" description="Disordered" evidence="1">
    <location>
        <begin position="50"/>
        <end position="168"/>
    </location>
</feature>
<proteinExistence type="predicted"/>
<organism evidence="2">
    <name type="scientific">uncultured Chloroflexia bacterium</name>
    <dbReference type="NCBI Taxonomy" id="1672391"/>
    <lineage>
        <taxon>Bacteria</taxon>
        <taxon>Bacillati</taxon>
        <taxon>Chloroflexota</taxon>
        <taxon>Chloroflexia</taxon>
        <taxon>environmental samples</taxon>
    </lineage>
</organism>
<evidence type="ECO:0000313" key="2">
    <source>
        <dbReference type="EMBL" id="CAA9281347.1"/>
    </source>
</evidence>
<feature type="non-terminal residue" evidence="2">
    <location>
        <position position="1"/>
    </location>
</feature>
<dbReference type="AlphaFoldDB" id="A0A6J4JL54"/>
<accession>A0A6J4JL54</accession>
<reference evidence="2" key="1">
    <citation type="submission" date="2020-02" db="EMBL/GenBank/DDBJ databases">
        <authorList>
            <person name="Meier V. D."/>
        </authorList>
    </citation>
    <scope>NUCLEOTIDE SEQUENCE</scope>
    <source>
        <strain evidence="2">AVDCRST_MAG93</strain>
    </source>
</reference>
<gene>
    <name evidence="2" type="ORF">AVDCRST_MAG93-3212</name>
</gene>
<protein>
    <submittedName>
        <fullName evidence="2">Uncharacterized protein</fullName>
    </submittedName>
</protein>
<name>A0A6J4JL54_9CHLR</name>
<dbReference type="EMBL" id="CADCTR010001099">
    <property type="protein sequence ID" value="CAA9281347.1"/>
    <property type="molecule type" value="Genomic_DNA"/>
</dbReference>